<comment type="caution">
    <text evidence="5">The sequence shown here is derived from an EMBL/GenBank/DDBJ whole genome shotgun (WGS) entry which is preliminary data.</text>
</comment>
<evidence type="ECO:0000256" key="2">
    <source>
        <dbReference type="SAM" id="Phobius"/>
    </source>
</evidence>
<feature type="domain" description="UBA" evidence="4">
    <location>
        <begin position="401"/>
        <end position="440"/>
    </location>
</feature>
<dbReference type="SUPFAM" id="SSF46934">
    <property type="entry name" value="UBA-like"/>
    <property type="match status" value="1"/>
</dbReference>
<dbReference type="InterPro" id="IPR053781">
    <property type="entry name" value="F-box_AtFBL13-like"/>
</dbReference>
<protein>
    <recommendedName>
        <fullName evidence="7">F-box domain-containing protein</fullName>
    </recommendedName>
</protein>
<dbReference type="PANTHER" id="PTHR46713:SF1">
    <property type="entry name" value="F13M7.16 PROTEIN"/>
    <property type="match status" value="1"/>
</dbReference>
<sequence length="883" mass="100627">WNRLKSEDWSGPKPSSIVSKQWEHVWKQVSHLVFDKPKTTNSTKLLDGSNPDDILITKVGSLCQLVFLFLWHSLILLLTLWWFFKGYIQSSGTYRELCDQLFLIPWSKWNSQYLDSITQKFSHSSAILIVGIELEKLRVSIRLILSSKPHVTLAKEEKSNVHEEFVNNISGGLCKSIALMAASMSVSINLMNRTEVEMLRQVLVLWIRKMTVLEITFKDNNNASNESWEKNLWEKDNNNNVAFPNAKFRAKTLWMPNFSRSEEEFAFHGTVVDEMMIKTASFSARKTMGGVSFNFGELLKSVEEAQEHAEITSHHSNFAESTEAVLNLVCTTCCKPCRSRTESELHTKRTGHTEFVDKIMETVKSTSLEAAPKPAMEIDNPDDCSSGSGDSAEEMVVPEVDKNILEELEAMGFPKARATRALHYSVNWMVEHENDPDVDELPKVKSVDWISKLSNDVLLMILSRLSTKEAIRTSVLSTRWEHVWKHVSHLDFDKPEINSSTEFCEEPNPDDTLITKVIIKHLGQLESCVLNYSSSQGRTGILNIWIQIFTSVKHTRVLTLNRHYDGCGKVFEFPSDSFSHPSLMSLSLSSYMFTSSDPFRNCSNLRTLKLVLIEATNVEVFNTLLSSCPSLEVLVLNIRCFYETRGPLKIENSKLKLVHVLLKRNIGGLEVSSTSLDILVVEDTSFGKKDFFLSSPKVQFTNNFWVAGRFAPQISYYISKEEKSIVHEEFMNNISGGLCESIGDVLKSMSVSIDLMNRTEVERLRQVLRLWICEMLVLEIIFKDNKNAPNESWEKKLWEEDNNNNVVFPNAKFRVKALWMPNFSGSEEEFAFVSCLIKHGTVVDKMMIKTSAFAASKKLEIEAAVDKLRALQTEEDQLLIKCF</sequence>
<evidence type="ECO:0000313" key="6">
    <source>
        <dbReference type="Proteomes" id="UP000824890"/>
    </source>
</evidence>
<dbReference type="Pfam" id="PF00646">
    <property type="entry name" value="F-box"/>
    <property type="match status" value="1"/>
</dbReference>
<dbReference type="InterPro" id="IPR001810">
    <property type="entry name" value="F-box_dom"/>
</dbReference>
<dbReference type="PANTHER" id="PTHR46713">
    <property type="entry name" value="F13M7.16 PROTEIN"/>
    <property type="match status" value="1"/>
</dbReference>
<evidence type="ECO:0000259" key="4">
    <source>
        <dbReference type="Pfam" id="PF22562"/>
    </source>
</evidence>
<dbReference type="EMBL" id="JAGKQM010000010">
    <property type="protein sequence ID" value="KAH0905609.1"/>
    <property type="molecule type" value="Genomic_DNA"/>
</dbReference>
<organism evidence="5 6">
    <name type="scientific">Brassica napus</name>
    <name type="common">Rape</name>
    <dbReference type="NCBI Taxonomy" id="3708"/>
    <lineage>
        <taxon>Eukaryota</taxon>
        <taxon>Viridiplantae</taxon>
        <taxon>Streptophyta</taxon>
        <taxon>Embryophyta</taxon>
        <taxon>Tracheophyta</taxon>
        <taxon>Spermatophyta</taxon>
        <taxon>Magnoliopsida</taxon>
        <taxon>eudicotyledons</taxon>
        <taxon>Gunneridae</taxon>
        <taxon>Pentapetalae</taxon>
        <taxon>rosids</taxon>
        <taxon>malvids</taxon>
        <taxon>Brassicales</taxon>
        <taxon>Brassicaceae</taxon>
        <taxon>Brassiceae</taxon>
        <taxon>Brassica</taxon>
    </lineage>
</organism>
<dbReference type="InterPro" id="IPR009060">
    <property type="entry name" value="UBA-like_sf"/>
</dbReference>
<proteinExistence type="predicted"/>
<feature type="domain" description="F-box" evidence="3">
    <location>
        <begin position="450"/>
        <end position="487"/>
    </location>
</feature>
<feature type="transmembrane region" description="Helical" evidence="2">
    <location>
        <begin position="65"/>
        <end position="84"/>
    </location>
</feature>
<dbReference type="InterPro" id="IPR015940">
    <property type="entry name" value="UBA"/>
</dbReference>
<feature type="non-terminal residue" evidence="5">
    <location>
        <position position="1"/>
    </location>
</feature>
<keyword evidence="1" id="KW-0175">Coiled coil</keyword>
<evidence type="ECO:0000256" key="1">
    <source>
        <dbReference type="SAM" id="Coils"/>
    </source>
</evidence>
<dbReference type="InterPro" id="IPR036047">
    <property type="entry name" value="F-box-like_dom_sf"/>
</dbReference>
<dbReference type="CDD" id="cd22160">
    <property type="entry name" value="F-box_AtFBL13-like"/>
    <property type="match status" value="1"/>
</dbReference>
<evidence type="ECO:0000313" key="5">
    <source>
        <dbReference type="EMBL" id="KAH0905609.1"/>
    </source>
</evidence>
<dbReference type="Pfam" id="PF22562">
    <property type="entry name" value="UBA_7"/>
    <property type="match status" value="1"/>
</dbReference>
<name>A0ABQ8BLG4_BRANA</name>
<dbReference type="SUPFAM" id="SSF52058">
    <property type="entry name" value="L domain-like"/>
    <property type="match status" value="1"/>
</dbReference>
<keyword evidence="6" id="KW-1185">Reference proteome</keyword>
<evidence type="ECO:0000259" key="3">
    <source>
        <dbReference type="Pfam" id="PF00646"/>
    </source>
</evidence>
<dbReference type="Gene3D" id="3.80.10.10">
    <property type="entry name" value="Ribonuclease Inhibitor"/>
    <property type="match status" value="1"/>
</dbReference>
<feature type="coiled-coil region" evidence="1">
    <location>
        <begin position="854"/>
        <end position="881"/>
    </location>
</feature>
<reference evidence="5 6" key="1">
    <citation type="submission" date="2021-05" db="EMBL/GenBank/DDBJ databases">
        <title>Genome Assembly of Synthetic Allotetraploid Brassica napus Reveals Homoeologous Exchanges between Subgenomes.</title>
        <authorList>
            <person name="Davis J.T."/>
        </authorList>
    </citation>
    <scope>NUCLEOTIDE SEQUENCE [LARGE SCALE GENOMIC DNA]</scope>
    <source>
        <strain evidence="6">cv. Da-Ae</strain>
        <tissue evidence="5">Seedling</tissue>
    </source>
</reference>
<dbReference type="Gene3D" id="1.20.1280.50">
    <property type="match status" value="1"/>
</dbReference>
<evidence type="ECO:0008006" key="7">
    <source>
        <dbReference type="Google" id="ProtNLM"/>
    </source>
</evidence>
<keyword evidence="2" id="KW-0472">Membrane</keyword>
<gene>
    <name evidence="5" type="ORF">HID58_037436</name>
</gene>
<keyword evidence="2" id="KW-0812">Transmembrane</keyword>
<dbReference type="Proteomes" id="UP000824890">
    <property type="component" value="Unassembled WGS sequence"/>
</dbReference>
<keyword evidence="2" id="KW-1133">Transmembrane helix</keyword>
<dbReference type="SUPFAM" id="SSF81383">
    <property type="entry name" value="F-box domain"/>
    <property type="match status" value="1"/>
</dbReference>
<dbReference type="Gene3D" id="1.10.8.10">
    <property type="entry name" value="DNA helicase RuvA subunit, C-terminal domain"/>
    <property type="match status" value="1"/>
</dbReference>
<accession>A0ABQ8BLG4</accession>
<dbReference type="InterPro" id="IPR032675">
    <property type="entry name" value="LRR_dom_sf"/>
</dbReference>